<accession>A0A0K2TA05</accession>
<organism evidence="2">
    <name type="scientific">Lepeophtheirus salmonis</name>
    <name type="common">Salmon louse</name>
    <name type="synonym">Caligus salmonis</name>
    <dbReference type="NCBI Taxonomy" id="72036"/>
    <lineage>
        <taxon>Eukaryota</taxon>
        <taxon>Metazoa</taxon>
        <taxon>Ecdysozoa</taxon>
        <taxon>Arthropoda</taxon>
        <taxon>Crustacea</taxon>
        <taxon>Multicrustacea</taxon>
        <taxon>Hexanauplia</taxon>
        <taxon>Copepoda</taxon>
        <taxon>Siphonostomatoida</taxon>
        <taxon>Caligidae</taxon>
        <taxon>Lepeophtheirus</taxon>
    </lineage>
</organism>
<protein>
    <submittedName>
        <fullName evidence="2">Uncharacterized protein</fullName>
    </submittedName>
</protein>
<name>A0A0K2TA05_LEPSM</name>
<proteinExistence type="predicted"/>
<sequence>MQGTQLCTFGWCLICLFQICFSWNDSQPGSIKSGVSLFVWPQMDRNTRLS</sequence>
<evidence type="ECO:0000313" key="2">
    <source>
        <dbReference type="EMBL" id="CDW22909.1"/>
    </source>
</evidence>
<evidence type="ECO:0000256" key="1">
    <source>
        <dbReference type="SAM" id="SignalP"/>
    </source>
</evidence>
<dbReference type="EMBL" id="HACA01005548">
    <property type="protein sequence ID" value="CDW22909.1"/>
    <property type="molecule type" value="Transcribed_RNA"/>
</dbReference>
<keyword evidence="1" id="KW-0732">Signal</keyword>
<dbReference type="AlphaFoldDB" id="A0A0K2TA05"/>
<reference evidence="2" key="1">
    <citation type="submission" date="2014-05" db="EMBL/GenBank/DDBJ databases">
        <authorList>
            <person name="Chronopoulou M."/>
        </authorList>
    </citation>
    <scope>NUCLEOTIDE SEQUENCE</scope>
    <source>
        <tissue evidence="2">Whole organism</tissue>
    </source>
</reference>
<feature type="chain" id="PRO_5005487552" evidence="1">
    <location>
        <begin position="23"/>
        <end position="50"/>
    </location>
</feature>
<feature type="signal peptide" evidence="1">
    <location>
        <begin position="1"/>
        <end position="22"/>
    </location>
</feature>